<dbReference type="PROSITE" id="PS52045">
    <property type="entry name" value="NEPROSIN_PEP_CD"/>
    <property type="match status" value="1"/>
</dbReference>
<dbReference type="EMBL" id="SWLB01000018">
    <property type="protein sequence ID" value="KAF3326572.1"/>
    <property type="molecule type" value="Genomic_DNA"/>
</dbReference>
<name>A0A833QRQ3_9POAL</name>
<organism evidence="2 3">
    <name type="scientific">Carex littledalei</name>
    <dbReference type="NCBI Taxonomy" id="544730"/>
    <lineage>
        <taxon>Eukaryota</taxon>
        <taxon>Viridiplantae</taxon>
        <taxon>Streptophyta</taxon>
        <taxon>Embryophyta</taxon>
        <taxon>Tracheophyta</taxon>
        <taxon>Spermatophyta</taxon>
        <taxon>Magnoliopsida</taxon>
        <taxon>Liliopsida</taxon>
        <taxon>Poales</taxon>
        <taxon>Cyperaceae</taxon>
        <taxon>Cyperoideae</taxon>
        <taxon>Cariceae</taxon>
        <taxon>Carex</taxon>
        <taxon>Carex subgen. Euthyceras</taxon>
    </lineage>
</organism>
<sequence length="163" mass="18234">MKDSGISTGCFNTICPDFVQTNSNALLRGKFSHVSTPGVPQYSITPIVIMDLKNYDKWWVFVQGKEVEYLPVKIFGDGGLVKAASIAMFGGDVYSPSMKSQQPHTTTQMGSGRFAYHHWGWAAFFSKPRLMGYSMSYDYPDPGHSEHTCGLLQRREFCTSQVL</sequence>
<dbReference type="OrthoDB" id="1858978at2759"/>
<evidence type="ECO:0000313" key="3">
    <source>
        <dbReference type="Proteomes" id="UP000623129"/>
    </source>
</evidence>
<dbReference type="PANTHER" id="PTHR31589">
    <property type="entry name" value="PROTEIN, PUTATIVE (DUF239)-RELATED-RELATED"/>
    <property type="match status" value="1"/>
</dbReference>
<reference evidence="2" key="1">
    <citation type="submission" date="2020-01" db="EMBL/GenBank/DDBJ databases">
        <title>Genome sequence of Kobresia littledalei, the first chromosome-level genome in the family Cyperaceae.</title>
        <authorList>
            <person name="Qu G."/>
        </authorList>
    </citation>
    <scope>NUCLEOTIDE SEQUENCE</scope>
    <source>
        <strain evidence="2">C.B.Clarke</strain>
        <tissue evidence="2">Leaf</tissue>
    </source>
</reference>
<proteinExistence type="predicted"/>
<dbReference type="InterPro" id="IPR004314">
    <property type="entry name" value="Neprosin"/>
</dbReference>
<gene>
    <name evidence="2" type="ORF">FCM35_KLT08202</name>
</gene>
<protein>
    <recommendedName>
        <fullName evidence="1">Neprosin PEP catalytic domain-containing protein</fullName>
    </recommendedName>
</protein>
<feature type="domain" description="Neprosin PEP catalytic" evidence="1">
    <location>
        <begin position="1"/>
        <end position="163"/>
    </location>
</feature>
<keyword evidence="3" id="KW-1185">Reference proteome</keyword>
<accession>A0A833QRQ3</accession>
<dbReference type="AlphaFoldDB" id="A0A833QRQ3"/>
<evidence type="ECO:0000313" key="2">
    <source>
        <dbReference type="EMBL" id="KAF3326572.1"/>
    </source>
</evidence>
<dbReference type="PANTHER" id="PTHR31589:SF111">
    <property type="entry name" value="NEPROSIN DOMAIN-CONTAINING PROTEIN"/>
    <property type="match status" value="1"/>
</dbReference>
<dbReference type="Proteomes" id="UP000623129">
    <property type="component" value="Unassembled WGS sequence"/>
</dbReference>
<dbReference type="InterPro" id="IPR053168">
    <property type="entry name" value="Glutamic_endopeptidase"/>
</dbReference>
<comment type="caution">
    <text evidence="2">The sequence shown here is derived from an EMBL/GenBank/DDBJ whole genome shotgun (WGS) entry which is preliminary data.</text>
</comment>
<dbReference type="Pfam" id="PF03080">
    <property type="entry name" value="Neprosin"/>
    <property type="match status" value="1"/>
</dbReference>
<evidence type="ECO:0000259" key="1">
    <source>
        <dbReference type="PROSITE" id="PS52045"/>
    </source>
</evidence>